<dbReference type="GO" id="GO:0005694">
    <property type="term" value="C:chromosome"/>
    <property type="evidence" value="ECO:0007669"/>
    <property type="project" value="UniProtKB-SubCell"/>
</dbReference>
<feature type="region of interest" description="Disordered" evidence="8">
    <location>
        <begin position="927"/>
        <end position="960"/>
    </location>
</feature>
<keyword evidence="4" id="KW-0808">Transferase</keyword>
<evidence type="ECO:0000313" key="11">
    <source>
        <dbReference type="Proteomes" id="UP000751190"/>
    </source>
</evidence>
<dbReference type="PANTHER" id="PTHR46223:SF3">
    <property type="entry name" value="HISTONE-LYSINE N-METHYLTRANSFERASE SET-23"/>
    <property type="match status" value="1"/>
</dbReference>
<keyword evidence="7" id="KW-0862">Zinc</keyword>
<evidence type="ECO:0000259" key="9">
    <source>
        <dbReference type="PROSITE" id="PS50280"/>
    </source>
</evidence>
<dbReference type="Proteomes" id="UP000751190">
    <property type="component" value="Unassembled WGS sequence"/>
</dbReference>
<reference evidence="10" key="1">
    <citation type="submission" date="2021-05" db="EMBL/GenBank/DDBJ databases">
        <title>The genome of the haptophyte Pavlova lutheri (Diacronema luteri, Pavlovales) - a model for lipid biosynthesis in eukaryotic algae.</title>
        <authorList>
            <person name="Hulatt C.J."/>
            <person name="Posewitz M.C."/>
        </authorList>
    </citation>
    <scope>NUCLEOTIDE SEQUENCE</scope>
    <source>
        <strain evidence="10">NIVA-4/92</strain>
    </source>
</reference>
<dbReference type="GO" id="GO:0046872">
    <property type="term" value="F:metal ion binding"/>
    <property type="evidence" value="ECO:0007669"/>
    <property type="project" value="UniProtKB-KW"/>
</dbReference>
<evidence type="ECO:0000256" key="6">
    <source>
        <dbReference type="ARBA" id="ARBA00022723"/>
    </source>
</evidence>
<dbReference type="InterPro" id="IPR050973">
    <property type="entry name" value="H3K9_Histone-Lys_N-MTase"/>
</dbReference>
<evidence type="ECO:0000256" key="2">
    <source>
        <dbReference type="ARBA" id="ARBA00022454"/>
    </source>
</evidence>
<evidence type="ECO:0000256" key="3">
    <source>
        <dbReference type="ARBA" id="ARBA00022603"/>
    </source>
</evidence>
<keyword evidence="2" id="KW-0158">Chromosome</keyword>
<evidence type="ECO:0000313" key="10">
    <source>
        <dbReference type="EMBL" id="KAG8470904.1"/>
    </source>
</evidence>
<dbReference type="Gene3D" id="3.30.40.10">
    <property type="entry name" value="Zinc/RING finger domain, C3HC4 (zinc finger)"/>
    <property type="match status" value="1"/>
</dbReference>
<evidence type="ECO:0000256" key="4">
    <source>
        <dbReference type="ARBA" id="ARBA00022679"/>
    </source>
</evidence>
<evidence type="ECO:0000256" key="1">
    <source>
        <dbReference type="ARBA" id="ARBA00004286"/>
    </source>
</evidence>
<sequence>MERELRNLAATIGPSRTAADVSPRLRTVRPIDRLSVPGSTMLTGTFAGQPIIVSHVSGWKRRRDARDFDGLHAGVSEPSRSAHAAYAGKEAYKTPCASATASVLVASGADGEASAAAASMPAAVSTRPAGASASLQPYAQVSPPLNVKAPSGAASIGAPPTAAKAHWWSSRRCGGSSGAKCDATSNADCKSRKVGEGAVGWQLDVYWPPDRRWFHAEVISHDLQRGSHEILYPVGSDGGAETELHVCLGSSRVHLISTTPTPLPWRFDCVCGVRFDNTHNANVDGSLCVQCYNCERWMHGGCVGSDGMVQTPAYALEAAKIDAVRRLTGPGARQQLCWLASERQFCCPACACPGELAPQTGIHAQPEKWVEDASDAEEATTLEKNAGKPLCIGELRPKLSSCMCVRPMCQFAQSRWGRAAGAPAVVCDQCYARMHVHCSLRHLRAFHQRCADAVAAGRRCDELQHLCPRCSGDSHLAAAATGATAAADGVSSSDEAEGEGIQDDDLPASGQQLVVRDGPPPSALSSRVRRVAPCGACFQCTHSDFYVTCARRADARYEAMPVLIPLAELRIGARGSLNPAIVKAILAPYGASPPSPPEKPANEHARAKVPSSLAPSLFRDEVLRGIVHRVVGAPYESAAGGHRHPVYVVVHFDNGAVVTLSEASFLRFARTPLVPLIYQSPAVRQLSKLDDAELEDPLSGSLRVLKELLRRSDCYHRLEVRETTKMKGGRMTTMNGVFARRLKSSRHRTAIRTGRFVGIYSGTVVRREQTLSAEHANQQYLFDLNEHVTIDGSRGGNVTRYINHANTLAEANLDPHKVEIDGEIMIAFIARRPINDGEELLYRYGDFSFLSGEWAEPASDVDNEDEANESGADDESSPASSAVPNGKAELLPAAGVGAAAGVAAAAAPIADAPAKAAPAPVPPTALVPLPSASEAPAAAPGPPPAEPASEESPPRFGVTRDPIATVAPYRACVQLEDACHWIGRFETLNEAARAFDSFVSKGKLPLPTNKSTMLEMRSGHERQAPSVPPRVRILSGDGSGSIGEVSPADHGYFAVRVRSNHVMLKRGDEIVLHRGDERRARAEDPNQAAPPASAIYQAANLGEPGLRAHVRALSLELASVRSQLEQSHLALSTTCDLLHALAHVEANATLERDRHLSDELAWCDEMASHASVATDSELAHLLAARRDDIKRAMCGTHTSASEVNTSLAAIRSALTGYFEAHAPIPHVLAPTTQRVMAAASTLAPAARPAALHTAVRPANRPLAATDVRPHRPTARSASVKAFRRSIIGRQVKVNIGYMEGEVGMIVGLNGRYLRVRFGSYVVNKIFENIELLPLDGSDS</sequence>
<dbReference type="InterPro" id="IPR001214">
    <property type="entry name" value="SET_dom"/>
</dbReference>
<organism evidence="10 11">
    <name type="scientific">Diacronema lutheri</name>
    <name type="common">Unicellular marine alga</name>
    <name type="synonym">Monochrysis lutheri</name>
    <dbReference type="NCBI Taxonomy" id="2081491"/>
    <lineage>
        <taxon>Eukaryota</taxon>
        <taxon>Haptista</taxon>
        <taxon>Haptophyta</taxon>
        <taxon>Pavlovophyceae</taxon>
        <taxon>Pavlovales</taxon>
        <taxon>Pavlovaceae</taxon>
        <taxon>Diacronema</taxon>
    </lineage>
</organism>
<dbReference type="GO" id="GO:0008168">
    <property type="term" value="F:methyltransferase activity"/>
    <property type="evidence" value="ECO:0007669"/>
    <property type="project" value="UniProtKB-KW"/>
</dbReference>
<keyword evidence="3" id="KW-0489">Methyltransferase</keyword>
<accession>A0A8J6CFP2</accession>
<evidence type="ECO:0000256" key="8">
    <source>
        <dbReference type="SAM" id="MobiDB-lite"/>
    </source>
</evidence>
<keyword evidence="11" id="KW-1185">Reference proteome</keyword>
<dbReference type="PROSITE" id="PS50280">
    <property type="entry name" value="SET"/>
    <property type="match status" value="1"/>
</dbReference>
<feature type="region of interest" description="Disordered" evidence="8">
    <location>
        <begin position="487"/>
        <end position="506"/>
    </location>
</feature>
<feature type="compositionally biased region" description="Low complexity" evidence="8">
    <location>
        <begin position="927"/>
        <end position="938"/>
    </location>
</feature>
<comment type="subcellular location">
    <subcellularLocation>
        <location evidence="1">Chromosome</location>
    </subcellularLocation>
</comment>
<proteinExistence type="predicted"/>
<dbReference type="OrthoDB" id="6141102at2759"/>
<protein>
    <recommendedName>
        <fullName evidence="9">SET domain-containing protein</fullName>
    </recommendedName>
</protein>
<evidence type="ECO:0000256" key="5">
    <source>
        <dbReference type="ARBA" id="ARBA00022691"/>
    </source>
</evidence>
<dbReference type="EMBL" id="JAGTXO010000001">
    <property type="protein sequence ID" value="KAG8470904.1"/>
    <property type="molecule type" value="Genomic_DNA"/>
</dbReference>
<name>A0A8J6CFP2_DIALT</name>
<feature type="region of interest" description="Disordered" evidence="8">
    <location>
        <begin position="858"/>
        <end position="885"/>
    </location>
</feature>
<gene>
    <name evidence="10" type="ORF">KFE25_009325</name>
</gene>
<dbReference type="Pfam" id="PF00856">
    <property type="entry name" value="SET"/>
    <property type="match status" value="1"/>
</dbReference>
<keyword evidence="6" id="KW-0479">Metal-binding</keyword>
<dbReference type="Gene3D" id="2.170.270.10">
    <property type="entry name" value="SET domain"/>
    <property type="match status" value="1"/>
</dbReference>
<evidence type="ECO:0000256" key="7">
    <source>
        <dbReference type="ARBA" id="ARBA00022833"/>
    </source>
</evidence>
<dbReference type="PANTHER" id="PTHR46223">
    <property type="entry name" value="HISTONE-LYSINE N-METHYLTRANSFERASE SUV39H"/>
    <property type="match status" value="1"/>
</dbReference>
<dbReference type="GO" id="GO:0032259">
    <property type="term" value="P:methylation"/>
    <property type="evidence" value="ECO:0007669"/>
    <property type="project" value="UniProtKB-KW"/>
</dbReference>
<feature type="compositionally biased region" description="Acidic residues" evidence="8">
    <location>
        <begin position="494"/>
        <end position="506"/>
    </location>
</feature>
<dbReference type="InterPro" id="IPR013083">
    <property type="entry name" value="Znf_RING/FYVE/PHD"/>
</dbReference>
<dbReference type="InterPro" id="IPR046341">
    <property type="entry name" value="SET_dom_sf"/>
</dbReference>
<dbReference type="SMART" id="SM00317">
    <property type="entry name" value="SET"/>
    <property type="match status" value="1"/>
</dbReference>
<feature type="compositionally biased region" description="Acidic residues" evidence="8">
    <location>
        <begin position="859"/>
        <end position="876"/>
    </location>
</feature>
<comment type="caution">
    <text evidence="10">The sequence shown here is derived from an EMBL/GenBank/DDBJ whole genome shotgun (WGS) entry which is preliminary data.</text>
</comment>
<dbReference type="SUPFAM" id="SSF82199">
    <property type="entry name" value="SET domain"/>
    <property type="match status" value="1"/>
</dbReference>
<keyword evidence="5" id="KW-0949">S-adenosyl-L-methionine</keyword>
<feature type="domain" description="SET" evidence="9">
    <location>
        <begin position="716"/>
        <end position="845"/>
    </location>
</feature>